<protein>
    <submittedName>
        <fullName evidence="1">Unnamed protein product</fullName>
    </submittedName>
</protein>
<dbReference type="Proteomes" id="UP001165064">
    <property type="component" value="Unassembled WGS sequence"/>
</dbReference>
<reference evidence="1" key="1">
    <citation type="submission" date="2023-04" db="EMBL/GenBank/DDBJ databases">
        <title>Ambrosiozyma monospora NBRC 10751.</title>
        <authorList>
            <person name="Ichikawa N."/>
            <person name="Sato H."/>
            <person name="Tonouchi N."/>
        </authorList>
    </citation>
    <scope>NUCLEOTIDE SEQUENCE</scope>
    <source>
        <strain evidence="1">NBRC 10751</strain>
    </source>
</reference>
<accession>A0ACB5SX34</accession>
<evidence type="ECO:0000313" key="1">
    <source>
        <dbReference type="EMBL" id="GME75752.1"/>
    </source>
</evidence>
<proteinExistence type="predicted"/>
<keyword evidence="2" id="KW-1185">Reference proteome</keyword>
<evidence type="ECO:0000313" key="2">
    <source>
        <dbReference type="Proteomes" id="UP001165064"/>
    </source>
</evidence>
<organism evidence="1 2">
    <name type="scientific">Ambrosiozyma monospora</name>
    <name type="common">Yeast</name>
    <name type="synonym">Endomycopsis monosporus</name>
    <dbReference type="NCBI Taxonomy" id="43982"/>
    <lineage>
        <taxon>Eukaryota</taxon>
        <taxon>Fungi</taxon>
        <taxon>Dikarya</taxon>
        <taxon>Ascomycota</taxon>
        <taxon>Saccharomycotina</taxon>
        <taxon>Pichiomycetes</taxon>
        <taxon>Pichiales</taxon>
        <taxon>Pichiaceae</taxon>
        <taxon>Ambrosiozyma</taxon>
    </lineage>
</organism>
<name>A0ACB5SX34_AMBMO</name>
<dbReference type="EMBL" id="BSXS01001302">
    <property type="protein sequence ID" value="GME75752.1"/>
    <property type="molecule type" value="Genomic_DNA"/>
</dbReference>
<sequence>MKHPFQKIALNKKGDLLFAASGNSLFAYQLSEEKPKLVGSWTDELDPNYKVLKAYKAQLALIQQQAEEKKQQFTEESANDDSEEPAKKIHKTDKAKKLPKMPKAGPGAPPTFTFIRDVKLSRKEDHLIITTDNDKAVVVFELDFANASEGKLLKFIKRQPFPKRPSCVVTSLDDSEIFLSDKFGDVYKISLLDTKIYKEDELEPILGHVSMLTCIDSVKDSEGKEVYLWIRYSSLA</sequence>
<gene>
    <name evidence="1" type="ORF">Amon02_000229900</name>
</gene>
<comment type="caution">
    <text evidence="1">The sequence shown here is derived from an EMBL/GenBank/DDBJ whole genome shotgun (WGS) entry which is preliminary data.</text>
</comment>